<dbReference type="InterPro" id="IPR013783">
    <property type="entry name" value="Ig-like_fold"/>
</dbReference>
<dbReference type="Proteomes" id="UP000266721">
    <property type="component" value="Unassembled WGS sequence"/>
</dbReference>
<dbReference type="SMART" id="SM00060">
    <property type="entry name" value="FN3"/>
    <property type="match status" value="1"/>
</dbReference>
<feature type="non-terminal residue" evidence="3">
    <location>
        <position position="1"/>
    </location>
</feature>
<dbReference type="AlphaFoldDB" id="A0A3L5TTG8"/>
<gene>
    <name evidence="3" type="ORF">AM593_00130</name>
</gene>
<comment type="caution">
    <text evidence="3">The sequence shown here is derived from an EMBL/GenBank/DDBJ whole genome shotgun (WGS) entry which is preliminary data.</text>
</comment>
<dbReference type="SUPFAM" id="SSF48726">
    <property type="entry name" value="Immunoglobulin"/>
    <property type="match status" value="2"/>
</dbReference>
<dbReference type="PROSITE" id="PS50853">
    <property type="entry name" value="FN3"/>
    <property type="match status" value="1"/>
</dbReference>
<dbReference type="InterPro" id="IPR036179">
    <property type="entry name" value="Ig-like_dom_sf"/>
</dbReference>
<proteinExistence type="predicted"/>
<dbReference type="InterPro" id="IPR036116">
    <property type="entry name" value="FN3_sf"/>
</dbReference>
<dbReference type="InterPro" id="IPR003961">
    <property type="entry name" value="FN3_dom"/>
</dbReference>
<feature type="domain" description="Ig-like" evidence="1">
    <location>
        <begin position="30"/>
        <end position="65"/>
    </location>
</feature>
<dbReference type="InterPro" id="IPR007110">
    <property type="entry name" value="Ig-like_dom"/>
</dbReference>
<feature type="domain" description="Fibronectin type-III" evidence="2">
    <location>
        <begin position="174"/>
        <end position="273"/>
    </location>
</feature>
<evidence type="ECO:0000313" key="3">
    <source>
        <dbReference type="EMBL" id="OPL33209.1"/>
    </source>
</evidence>
<evidence type="ECO:0000259" key="1">
    <source>
        <dbReference type="PROSITE" id="PS50835"/>
    </source>
</evidence>
<reference evidence="3 4" key="1">
    <citation type="journal article" date="2016" name="PLoS ONE">
        <title>A First Insight into the Genome of the Filter-Feeder Mussel Mytilus galloprovincialis.</title>
        <authorList>
            <person name="Murgarella M."/>
            <person name="Puiu D."/>
            <person name="Novoa B."/>
            <person name="Figueras A."/>
            <person name="Posada D."/>
            <person name="Canchaya C."/>
        </authorList>
    </citation>
    <scope>NUCLEOTIDE SEQUENCE [LARGE SCALE GENOMIC DNA]</scope>
    <source>
        <tissue evidence="3">Muscle</tissue>
    </source>
</reference>
<sequence length="300" mass="34021">MTKSVSRAVSPHHDEEPISVLRADQWSNNPEVRFENNVQELYAIEGENITVKCWAYGNPKAMVHWEASNVELTVPEDGGPRTDYRYPSLPSKIAVAFNDSLELTVRLVAFPSPLLNWYLLDTKLNFSMYVLGSSVNTTIYVPKVQKTYLGRYTLNAINNAGSHIININVVEKGKPDRPSVLNLLCGSTTAKIVWKVSFDGGERQKFQVHYWADDDNGAQMNKSKYLDDPGKGISLEYETKGLREKTVYFFQIIASNSLGSSTTTIQCNTTYEYIGLLKRYDEYEPAYRAWSEYHRLSVSS</sequence>
<accession>A0A3L5TTG8</accession>
<dbReference type="Gene3D" id="2.60.40.10">
    <property type="entry name" value="Immunoglobulins"/>
    <property type="match status" value="2"/>
</dbReference>
<dbReference type="CDD" id="cd00063">
    <property type="entry name" value="FN3"/>
    <property type="match status" value="1"/>
</dbReference>
<protein>
    <recommendedName>
        <fullName evidence="5">Fibronectin type-III domain-containing protein</fullName>
    </recommendedName>
</protein>
<evidence type="ECO:0008006" key="5">
    <source>
        <dbReference type="Google" id="ProtNLM"/>
    </source>
</evidence>
<evidence type="ECO:0000259" key="2">
    <source>
        <dbReference type="PROSITE" id="PS50853"/>
    </source>
</evidence>
<dbReference type="PROSITE" id="PS50835">
    <property type="entry name" value="IG_LIKE"/>
    <property type="match status" value="1"/>
</dbReference>
<name>A0A3L5TTG8_MYTGA</name>
<evidence type="ECO:0000313" key="4">
    <source>
        <dbReference type="Proteomes" id="UP000266721"/>
    </source>
</evidence>
<keyword evidence="4" id="KW-1185">Reference proteome</keyword>
<organism evidence="3 4">
    <name type="scientific">Mytilus galloprovincialis</name>
    <name type="common">Mediterranean mussel</name>
    <dbReference type="NCBI Taxonomy" id="29158"/>
    <lineage>
        <taxon>Eukaryota</taxon>
        <taxon>Metazoa</taxon>
        <taxon>Spiralia</taxon>
        <taxon>Lophotrochozoa</taxon>
        <taxon>Mollusca</taxon>
        <taxon>Bivalvia</taxon>
        <taxon>Autobranchia</taxon>
        <taxon>Pteriomorphia</taxon>
        <taxon>Mytilida</taxon>
        <taxon>Mytiloidea</taxon>
        <taxon>Mytilidae</taxon>
        <taxon>Mytilinae</taxon>
        <taxon>Mytilus</taxon>
    </lineage>
</organism>
<dbReference type="SUPFAM" id="SSF49265">
    <property type="entry name" value="Fibronectin type III"/>
    <property type="match status" value="1"/>
</dbReference>
<dbReference type="EMBL" id="KV584182">
    <property type="protein sequence ID" value="OPL33209.1"/>
    <property type="molecule type" value="Genomic_DNA"/>
</dbReference>